<keyword evidence="6" id="KW-0378">Hydrolase</keyword>
<dbReference type="GO" id="GO:0004222">
    <property type="term" value="F:metalloendopeptidase activity"/>
    <property type="evidence" value="ECO:0007669"/>
    <property type="project" value="InterPro"/>
</dbReference>
<dbReference type="GO" id="GO:0016485">
    <property type="term" value="P:protein processing"/>
    <property type="evidence" value="ECO:0007669"/>
    <property type="project" value="TreeGrafter"/>
</dbReference>
<evidence type="ECO:0000256" key="7">
    <source>
        <dbReference type="ARBA" id="ARBA00022833"/>
    </source>
</evidence>
<dbReference type="InterPro" id="IPR024079">
    <property type="entry name" value="MetalloPept_cat_dom_sf"/>
</dbReference>
<keyword evidence="9" id="KW-0472">Membrane</keyword>
<evidence type="ECO:0000256" key="5">
    <source>
        <dbReference type="ARBA" id="ARBA00022723"/>
    </source>
</evidence>
<reference evidence="12" key="1">
    <citation type="journal article" date="2016" name="Sci. Rep.">
        <title>Molecular characterization of firefly nuptial gifts: a multi-omics approach sheds light on postcopulatory sexual selection.</title>
        <authorList>
            <person name="Al-Wathiqui N."/>
            <person name="Fallon T.R."/>
            <person name="South A."/>
            <person name="Weng J.K."/>
            <person name="Lewis S.M."/>
        </authorList>
    </citation>
    <scope>NUCLEOTIDE SEQUENCE</scope>
</reference>
<name>A0A1Y1N869_PHOPY</name>
<evidence type="ECO:0000259" key="10">
    <source>
        <dbReference type="Pfam" id="PF01431"/>
    </source>
</evidence>
<evidence type="ECO:0000256" key="6">
    <source>
        <dbReference type="ARBA" id="ARBA00022801"/>
    </source>
</evidence>
<evidence type="ECO:0000256" key="1">
    <source>
        <dbReference type="ARBA" id="ARBA00001947"/>
    </source>
</evidence>
<evidence type="ECO:0000259" key="11">
    <source>
        <dbReference type="Pfam" id="PF05649"/>
    </source>
</evidence>
<dbReference type="EMBL" id="GEZM01015254">
    <property type="protein sequence ID" value="JAV91817.1"/>
    <property type="molecule type" value="Transcribed_RNA"/>
</dbReference>
<accession>A0A1Y1N869</accession>
<feature type="domain" description="Peptidase M13 N-terminal" evidence="11">
    <location>
        <begin position="94"/>
        <end position="457"/>
    </location>
</feature>
<protein>
    <recommendedName>
        <fullName evidence="13">Peptidase M13 N-terminal domain-containing protein</fullName>
    </recommendedName>
</protein>
<keyword evidence="5" id="KW-0479">Metal-binding</keyword>
<organism evidence="12">
    <name type="scientific">Photinus pyralis</name>
    <name type="common">Common eastern firefly</name>
    <name type="synonym">Lampyris pyralis</name>
    <dbReference type="NCBI Taxonomy" id="7054"/>
    <lineage>
        <taxon>Eukaryota</taxon>
        <taxon>Metazoa</taxon>
        <taxon>Ecdysozoa</taxon>
        <taxon>Arthropoda</taxon>
        <taxon>Hexapoda</taxon>
        <taxon>Insecta</taxon>
        <taxon>Pterygota</taxon>
        <taxon>Neoptera</taxon>
        <taxon>Endopterygota</taxon>
        <taxon>Coleoptera</taxon>
        <taxon>Polyphaga</taxon>
        <taxon>Elateriformia</taxon>
        <taxon>Elateroidea</taxon>
        <taxon>Lampyridae</taxon>
        <taxon>Lampyrinae</taxon>
        <taxon>Photinus</taxon>
    </lineage>
</organism>
<dbReference type="InterPro" id="IPR000718">
    <property type="entry name" value="Peptidase_M13"/>
</dbReference>
<dbReference type="InterPro" id="IPR008753">
    <property type="entry name" value="Peptidase_M13_N"/>
</dbReference>
<keyword evidence="9" id="KW-0812">Transmembrane</keyword>
<evidence type="ECO:0000256" key="4">
    <source>
        <dbReference type="ARBA" id="ARBA00022670"/>
    </source>
</evidence>
<keyword evidence="8" id="KW-0482">Metalloprotease</keyword>
<dbReference type="Pfam" id="PF05649">
    <property type="entry name" value="Peptidase_M13_N"/>
    <property type="match status" value="1"/>
</dbReference>
<evidence type="ECO:0000256" key="9">
    <source>
        <dbReference type="SAM" id="Phobius"/>
    </source>
</evidence>
<evidence type="ECO:0008006" key="13">
    <source>
        <dbReference type="Google" id="ProtNLM"/>
    </source>
</evidence>
<dbReference type="PANTHER" id="PTHR11733:SF167">
    <property type="entry name" value="FI17812P1-RELATED"/>
    <property type="match status" value="1"/>
</dbReference>
<comment type="subcellular location">
    <subcellularLocation>
        <location evidence="2">Cell membrane</location>
        <topology evidence="2">Single-pass type II membrane protein</topology>
    </subcellularLocation>
</comment>
<comment type="cofactor">
    <cofactor evidence="1">
        <name>Zn(2+)</name>
        <dbReference type="ChEBI" id="CHEBI:29105"/>
    </cofactor>
</comment>
<evidence type="ECO:0000256" key="3">
    <source>
        <dbReference type="ARBA" id="ARBA00007357"/>
    </source>
</evidence>
<dbReference type="Pfam" id="PF01431">
    <property type="entry name" value="Peptidase_M13"/>
    <property type="match status" value="1"/>
</dbReference>
<dbReference type="InterPro" id="IPR018497">
    <property type="entry name" value="Peptidase_M13_C"/>
</dbReference>
<feature type="domain" description="Peptidase M13 C-terminal" evidence="10">
    <location>
        <begin position="525"/>
        <end position="725"/>
    </location>
</feature>
<keyword evidence="7" id="KW-0862">Zinc</keyword>
<sequence>MPSFWVRSITCRDWWFDKSFLEKCLIIALVVCLLTILILSSVGKFNTCKHCPQIESVSMQSRMPCIVDEKGCQSSECLKEASRMLSYIDPNVNPCDQFYEFTCGNFLKTAGEEERMSLDEYKKAQLIDTYKERIKRDDHRMVQSAKKLFQACTNEVDIEQDGIKTLKEIINLVGGWPVLEGENWNEKNYDWKEATYKLRERGYEYSIFLELSLVLFPEKSDKFIYQVSSPDTFDYRYGLFELDKVELMADVVEFFNKGNRTAIKEEMEQVHLFWKTLRDKDHPFYMRTFKQYTIEEYSKFTGPFDWLDFINRIAGPTATITKTTYVLFPDPQNLTSWLDIIDKTSKRIQANYMMWKVVESSIPYLNRELRYGKGGLRRRETHEDFCLREAEKRFYPSPISVINDRRHITKEKRNIVIGLLESMRSEFIKIIQNTAWIPEDDRSNTTKRIADMKFLVAQPIEYFTDTILDDLDVDMVTVKNETFLELIAQANRNSHSWVYSQIKQPLAESYLWKLHIRYDNGQPGYSTLDNSLFIPGVAIQDLLFHERRPRYVNYGSMAALLGYHVSSVFGKFLTKPSESGGWQSKTKNEYSEREKCISESIIRYQKEVQTEDPLEDFIKKFVAVNVNRNVYYTKEQLGLQLAYSAYDSWVKNNGDELKLIGLDYTSRQLFWISAGITFCTSKVTRDVGKVKPEVVLMSIANNPNFALDFKCPEASHMNPANKCKIFS</sequence>
<dbReference type="SUPFAM" id="SSF55486">
    <property type="entry name" value="Metalloproteases ('zincins'), catalytic domain"/>
    <property type="match status" value="1"/>
</dbReference>
<dbReference type="AlphaFoldDB" id="A0A1Y1N869"/>
<dbReference type="GO" id="GO:0005886">
    <property type="term" value="C:plasma membrane"/>
    <property type="evidence" value="ECO:0007669"/>
    <property type="project" value="UniProtKB-SubCell"/>
</dbReference>
<keyword evidence="9" id="KW-1133">Transmembrane helix</keyword>
<keyword evidence="4" id="KW-0645">Protease</keyword>
<proteinExistence type="inferred from homology"/>
<dbReference type="PANTHER" id="PTHR11733">
    <property type="entry name" value="ZINC METALLOPROTEASE FAMILY M13 NEPRILYSIN-RELATED"/>
    <property type="match status" value="1"/>
</dbReference>
<feature type="transmembrane region" description="Helical" evidence="9">
    <location>
        <begin position="20"/>
        <end position="42"/>
    </location>
</feature>
<evidence type="ECO:0000256" key="2">
    <source>
        <dbReference type="ARBA" id="ARBA00004401"/>
    </source>
</evidence>
<evidence type="ECO:0000256" key="8">
    <source>
        <dbReference type="ARBA" id="ARBA00023049"/>
    </source>
</evidence>
<dbReference type="GO" id="GO:0046872">
    <property type="term" value="F:metal ion binding"/>
    <property type="evidence" value="ECO:0007669"/>
    <property type="project" value="UniProtKB-KW"/>
</dbReference>
<comment type="similarity">
    <text evidence="3">Belongs to the peptidase M13 family.</text>
</comment>
<dbReference type="PROSITE" id="PS51885">
    <property type="entry name" value="NEPRILYSIN"/>
    <property type="match status" value="1"/>
</dbReference>
<dbReference type="EMBL" id="GEZM01015255">
    <property type="protein sequence ID" value="JAV91816.1"/>
    <property type="molecule type" value="Transcribed_RNA"/>
</dbReference>
<dbReference type="Gene3D" id="3.40.390.10">
    <property type="entry name" value="Collagenase (Catalytic Domain)"/>
    <property type="match status" value="1"/>
</dbReference>
<dbReference type="Gene3D" id="1.10.1380.10">
    <property type="entry name" value="Neutral endopeptidase , domain2"/>
    <property type="match status" value="1"/>
</dbReference>
<dbReference type="InterPro" id="IPR042089">
    <property type="entry name" value="Peptidase_M13_dom_2"/>
</dbReference>
<evidence type="ECO:0000313" key="12">
    <source>
        <dbReference type="EMBL" id="JAV91817.1"/>
    </source>
</evidence>